<evidence type="ECO:0000256" key="1">
    <source>
        <dbReference type="SAM" id="MobiDB-lite"/>
    </source>
</evidence>
<dbReference type="Gene3D" id="2.120.10.80">
    <property type="entry name" value="Kelch-type beta propeller"/>
    <property type="match status" value="1"/>
</dbReference>
<evidence type="ECO:0008006" key="4">
    <source>
        <dbReference type="Google" id="ProtNLM"/>
    </source>
</evidence>
<dbReference type="SUPFAM" id="SSF117281">
    <property type="entry name" value="Kelch motif"/>
    <property type="match status" value="1"/>
</dbReference>
<evidence type="ECO:0000313" key="2">
    <source>
        <dbReference type="EMBL" id="PAV59665.1"/>
    </source>
</evidence>
<comment type="caution">
    <text evidence="2">The sequence shown here is derived from an EMBL/GenBank/DDBJ whole genome shotgun (WGS) entry which is preliminary data.</text>
</comment>
<dbReference type="AlphaFoldDB" id="A0A2A2JDD9"/>
<dbReference type="InterPro" id="IPR015915">
    <property type="entry name" value="Kelch-typ_b-propeller"/>
</dbReference>
<accession>A0A2A2JDD9</accession>
<sequence>MFDLNTRQITRGPDPPERRSGASVAYYKDKLYYLGGWSPKTRNSNRVDMDSGNQDLLFLFQLVLPKQ</sequence>
<name>A0A2A2JDD9_9BILA</name>
<dbReference type="EMBL" id="LIAE01010510">
    <property type="protein sequence ID" value="PAV59665.1"/>
    <property type="molecule type" value="Genomic_DNA"/>
</dbReference>
<gene>
    <name evidence="2" type="ORF">WR25_21258</name>
</gene>
<protein>
    <recommendedName>
        <fullName evidence="4">Kelch repeat protein</fullName>
    </recommendedName>
</protein>
<reference evidence="2 3" key="1">
    <citation type="journal article" date="2017" name="Curr. Biol.">
        <title>Genome architecture and evolution of a unichromosomal asexual nematode.</title>
        <authorList>
            <person name="Fradin H."/>
            <person name="Zegar C."/>
            <person name="Gutwein M."/>
            <person name="Lucas J."/>
            <person name="Kovtun M."/>
            <person name="Corcoran D."/>
            <person name="Baugh L.R."/>
            <person name="Kiontke K."/>
            <person name="Gunsalus K."/>
            <person name="Fitch D.H."/>
            <person name="Piano F."/>
        </authorList>
    </citation>
    <scope>NUCLEOTIDE SEQUENCE [LARGE SCALE GENOMIC DNA]</scope>
    <source>
        <strain evidence="2">PF1309</strain>
    </source>
</reference>
<proteinExistence type="predicted"/>
<organism evidence="2 3">
    <name type="scientific">Diploscapter pachys</name>
    <dbReference type="NCBI Taxonomy" id="2018661"/>
    <lineage>
        <taxon>Eukaryota</taxon>
        <taxon>Metazoa</taxon>
        <taxon>Ecdysozoa</taxon>
        <taxon>Nematoda</taxon>
        <taxon>Chromadorea</taxon>
        <taxon>Rhabditida</taxon>
        <taxon>Rhabditina</taxon>
        <taxon>Rhabditomorpha</taxon>
        <taxon>Rhabditoidea</taxon>
        <taxon>Rhabditidae</taxon>
        <taxon>Diploscapter</taxon>
    </lineage>
</organism>
<dbReference type="Proteomes" id="UP000218231">
    <property type="component" value="Unassembled WGS sequence"/>
</dbReference>
<feature type="region of interest" description="Disordered" evidence="1">
    <location>
        <begin position="1"/>
        <end position="21"/>
    </location>
</feature>
<evidence type="ECO:0000313" key="3">
    <source>
        <dbReference type="Proteomes" id="UP000218231"/>
    </source>
</evidence>
<keyword evidence="3" id="KW-1185">Reference proteome</keyword>